<evidence type="ECO:0000313" key="2">
    <source>
        <dbReference type="EMBL" id="RDC43365.1"/>
    </source>
</evidence>
<sequence length="118" mass="13212">MGCARGGLATPTTSPFMDVVQLGHAMKGVFMSVCVPVRSMKNTAEFAELVERERDVTVTKNGCEIFHCLSDEQYRAMRDEMARARLLSRAMRSEQELEAGAYCDYDDFVAGVREEYGL</sequence>
<organism evidence="2 3">
    <name type="scientific">Adlercreutzia equolifaciens subsp. celatus</name>
    <dbReference type="NCBI Taxonomy" id="394340"/>
    <lineage>
        <taxon>Bacteria</taxon>
        <taxon>Bacillati</taxon>
        <taxon>Actinomycetota</taxon>
        <taxon>Coriobacteriia</taxon>
        <taxon>Eggerthellales</taxon>
        <taxon>Eggerthellaceae</taxon>
        <taxon>Adlercreutzia</taxon>
    </lineage>
</organism>
<dbReference type="SUPFAM" id="SSF143120">
    <property type="entry name" value="YefM-like"/>
    <property type="match status" value="1"/>
</dbReference>
<comment type="similarity">
    <text evidence="1">Belongs to the phD/YefM antitoxin family.</text>
</comment>
<dbReference type="AlphaFoldDB" id="A0A369NX15"/>
<proteinExistence type="inferred from homology"/>
<protein>
    <submittedName>
        <fullName evidence="2">Type II toxin-antitoxin system Phd/YefM family antitoxin</fullName>
    </submittedName>
</protein>
<comment type="caution">
    <text evidence="2">The sequence shown here is derived from an EMBL/GenBank/DDBJ whole genome shotgun (WGS) entry which is preliminary data.</text>
</comment>
<dbReference type="EMBL" id="PPUT01000020">
    <property type="protein sequence ID" value="RDC43365.1"/>
    <property type="molecule type" value="Genomic_DNA"/>
</dbReference>
<gene>
    <name evidence="2" type="ORF">C1850_07965</name>
</gene>
<name>A0A369NX15_9ACTN</name>
<accession>A0A369NX15</accession>
<dbReference type="InterPro" id="IPR036165">
    <property type="entry name" value="YefM-like_sf"/>
</dbReference>
<evidence type="ECO:0000313" key="3">
    <source>
        <dbReference type="Proteomes" id="UP000253805"/>
    </source>
</evidence>
<dbReference type="Proteomes" id="UP000253805">
    <property type="component" value="Unassembled WGS sequence"/>
</dbReference>
<reference evidence="2 3" key="1">
    <citation type="journal article" date="2018" name="Elife">
        <title>Discovery and characterization of a prevalent human gut bacterial enzyme sufficient for the inactivation of a family of plant toxins.</title>
        <authorList>
            <person name="Koppel N."/>
            <person name="Bisanz J.E."/>
            <person name="Pandelia M.E."/>
            <person name="Turnbaugh P.J."/>
            <person name="Balskus E.P."/>
        </authorList>
    </citation>
    <scope>NUCLEOTIDE SEQUENCE [LARGE SCALE GENOMIC DNA]</scope>
    <source>
        <strain evidence="2 3">OB21 GAM 11</strain>
    </source>
</reference>
<evidence type="ECO:0000256" key="1">
    <source>
        <dbReference type="ARBA" id="ARBA00009981"/>
    </source>
</evidence>